<dbReference type="Pfam" id="PF06017">
    <property type="entry name" value="Myosin_TH1"/>
    <property type="match status" value="1"/>
</dbReference>
<dbReference type="Proteomes" id="UP001146793">
    <property type="component" value="Unassembled WGS sequence"/>
</dbReference>
<proteinExistence type="predicted"/>
<accession>A0AAV8A395</accession>
<comment type="caution">
    <text evidence="2">The sequence shown here is derived from an EMBL/GenBank/DDBJ whole genome shotgun (WGS) entry which is preliminary data.</text>
</comment>
<dbReference type="GO" id="GO:0016459">
    <property type="term" value="C:myosin complex"/>
    <property type="evidence" value="ECO:0007669"/>
    <property type="project" value="InterPro"/>
</dbReference>
<gene>
    <name evidence="2" type="ORF">M0812_08402</name>
</gene>
<dbReference type="AlphaFoldDB" id="A0AAV8A395"/>
<dbReference type="PROSITE" id="PS51757">
    <property type="entry name" value="TH1"/>
    <property type="match status" value="1"/>
</dbReference>
<dbReference type="EMBL" id="JANTQA010000020">
    <property type="protein sequence ID" value="KAJ3446590.1"/>
    <property type="molecule type" value="Genomic_DNA"/>
</dbReference>
<evidence type="ECO:0000313" key="3">
    <source>
        <dbReference type="Proteomes" id="UP001146793"/>
    </source>
</evidence>
<dbReference type="InterPro" id="IPR010926">
    <property type="entry name" value="Myosin_TH1"/>
</dbReference>
<evidence type="ECO:0000313" key="2">
    <source>
        <dbReference type="EMBL" id="KAJ3446590.1"/>
    </source>
</evidence>
<organism evidence="2 3">
    <name type="scientific">Anaeramoeba flamelloides</name>
    <dbReference type="NCBI Taxonomy" id="1746091"/>
    <lineage>
        <taxon>Eukaryota</taxon>
        <taxon>Metamonada</taxon>
        <taxon>Anaeramoebidae</taxon>
        <taxon>Anaeramoeba</taxon>
    </lineage>
</organism>
<sequence length="181" mass="21190">MISPFMDVKKRRHSSYGKEFKGDHLEIGKNKSVLAILNKHREKRVVFSGILQKVNKRSKAQERLFLLTEKALYNLTKGLSVKRRIEISKISSLKMSTFDDNFLAIEIKSEYSYLINSPLKIELALRLTELYKEITTRELNVLFEDQFILKISKSVWREIKFLKVESGVLTELYQVDESSKK</sequence>
<evidence type="ECO:0000259" key="1">
    <source>
        <dbReference type="PROSITE" id="PS51757"/>
    </source>
</evidence>
<dbReference type="PANTHER" id="PTHR34969:SF1">
    <property type="entry name" value="TH1 DOMAIN-CONTAINING PROTEIN"/>
    <property type="match status" value="1"/>
</dbReference>
<reference evidence="2" key="1">
    <citation type="submission" date="2022-08" db="EMBL/GenBank/DDBJ databases">
        <title>Novel sulphate-reducing endosymbionts in the free-living metamonad Anaeramoeba.</title>
        <authorList>
            <person name="Jerlstrom-Hultqvist J."/>
            <person name="Cepicka I."/>
            <person name="Gallot-Lavallee L."/>
            <person name="Salas-Leiva D."/>
            <person name="Curtis B.A."/>
            <person name="Zahonova K."/>
            <person name="Pipaliya S."/>
            <person name="Dacks J."/>
            <person name="Roger A.J."/>
        </authorList>
    </citation>
    <scope>NUCLEOTIDE SEQUENCE</scope>
    <source>
        <strain evidence="2">Busselton2</strain>
    </source>
</reference>
<name>A0AAV8A395_9EUKA</name>
<feature type="domain" description="TH1" evidence="1">
    <location>
        <begin position="9"/>
        <end position="181"/>
    </location>
</feature>
<dbReference type="PANTHER" id="PTHR34969">
    <property type="entry name" value="OS01G0621700 PROTEIN"/>
    <property type="match status" value="1"/>
</dbReference>
<dbReference type="GO" id="GO:0003774">
    <property type="term" value="F:cytoskeletal motor activity"/>
    <property type="evidence" value="ECO:0007669"/>
    <property type="project" value="InterPro"/>
</dbReference>
<protein>
    <recommendedName>
        <fullName evidence="1">TH1 domain-containing protein</fullName>
    </recommendedName>
</protein>